<gene>
    <name evidence="3" type="ORF">g.35437</name>
</gene>
<dbReference type="EMBL" id="GDKF01004201">
    <property type="protein sequence ID" value="JAT74421.1"/>
    <property type="molecule type" value="Transcribed_RNA"/>
</dbReference>
<accession>A0A1D2A5U6</accession>
<dbReference type="InterPro" id="IPR051728">
    <property type="entry name" value="RING-FYVE_E3_ubiquitin-ligase"/>
</dbReference>
<reference evidence="3" key="1">
    <citation type="submission" date="2015-08" db="EMBL/GenBank/DDBJ databases">
        <authorList>
            <person name="Babu N.S."/>
            <person name="Beckwith C.J."/>
            <person name="Beseler K.G."/>
            <person name="Brison A."/>
            <person name="Carone J.V."/>
            <person name="Caskin T.P."/>
            <person name="Diamond M."/>
            <person name="Durham M.E."/>
            <person name="Foxe J.M."/>
            <person name="Go M."/>
            <person name="Henderson B.A."/>
            <person name="Jones I.B."/>
            <person name="McGettigan J.A."/>
            <person name="Micheletti S.J."/>
            <person name="Nasrallah M.E."/>
            <person name="Ortiz D."/>
            <person name="Piller C.R."/>
            <person name="Privatt S.R."/>
            <person name="Schneider S.L."/>
            <person name="Sharp S."/>
            <person name="Smith T.C."/>
            <person name="Stanton J.D."/>
            <person name="Ullery H.E."/>
            <person name="Wilson R.J."/>
            <person name="Serrano M.G."/>
            <person name="Buck G."/>
            <person name="Lee V."/>
            <person name="Wang Y."/>
            <person name="Carvalho R."/>
            <person name="Voegtly L."/>
            <person name="Shi R."/>
            <person name="Duckworth R."/>
            <person name="Johnson A."/>
            <person name="Loviza R."/>
            <person name="Walstead R."/>
            <person name="Shah Z."/>
            <person name="Kiflezghi M."/>
            <person name="Wade K."/>
            <person name="Ball S.L."/>
            <person name="Bradley K.W."/>
            <person name="Asai D.J."/>
            <person name="Bowman C.A."/>
            <person name="Russell D.A."/>
            <person name="Pope W.H."/>
            <person name="Jacobs-Sera D."/>
            <person name="Hendrix R.W."/>
            <person name="Hatfull G.F."/>
        </authorList>
    </citation>
    <scope>NUCLEOTIDE SEQUENCE</scope>
</reference>
<keyword evidence="1" id="KW-0479">Metal-binding</keyword>
<sequence length="105" mass="10436">GAAALAAAALVRLAAWRRRAAVRRRVEAARRARAAAAATAAGAGDAPGPSTTALSPSPCAVCLDADCAMVFPACGHLCVCEGCGAGLRRCPLCRTGGSPVKVYLS</sequence>
<dbReference type="InterPro" id="IPR013083">
    <property type="entry name" value="Znf_RING/FYVE/PHD"/>
</dbReference>
<protein>
    <recommendedName>
        <fullName evidence="2">RING-type domain-containing protein</fullName>
    </recommendedName>
</protein>
<name>A0A1D2A5U6_AUXPR</name>
<dbReference type="Gene3D" id="3.30.40.10">
    <property type="entry name" value="Zinc/RING finger domain, C3HC4 (zinc finger)"/>
    <property type="match status" value="1"/>
</dbReference>
<dbReference type="Pfam" id="PF13920">
    <property type="entry name" value="zf-C3HC4_3"/>
    <property type="match status" value="1"/>
</dbReference>
<dbReference type="PANTHER" id="PTHR14879">
    <property type="entry name" value="CASPASE REGULATOR, RING FINGER DOMAIN-CONTAINING"/>
    <property type="match status" value="1"/>
</dbReference>
<evidence type="ECO:0000256" key="1">
    <source>
        <dbReference type="PROSITE-ProRule" id="PRU00175"/>
    </source>
</evidence>
<keyword evidence="1" id="KW-0862">Zinc</keyword>
<evidence type="ECO:0000313" key="3">
    <source>
        <dbReference type="EMBL" id="JAT74421.1"/>
    </source>
</evidence>
<dbReference type="SUPFAM" id="SSF57850">
    <property type="entry name" value="RING/U-box"/>
    <property type="match status" value="1"/>
</dbReference>
<organism evidence="3">
    <name type="scientific">Auxenochlorella protothecoides</name>
    <name type="common">Green microalga</name>
    <name type="synonym">Chlorella protothecoides</name>
    <dbReference type="NCBI Taxonomy" id="3075"/>
    <lineage>
        <taxon>Eukaryota</taxon>
        <taxon>Viridiplantae</taxon>
        <taxon>Chlorophyta</taxon>
        <taxon>core chlorophytes</taxon>
        <taxon>Trebouxiophyceae</taxon>
        <taxon>Chlorellales</taxon>
        <taxon>Chlorellaceae</taxon>
        <taxon>Auxenochlorella</taxon>
    </lineage>
</organism>
<keyword evidence="1" id="KW-0863">Zinc-finger</keyword>
<feature type="domain" description="RING-type" evidence="2">
    <location>
        <begin position="59"/>
        <end position="94"/>
    </location>
</feature>
<dbReference type="AlphaFoldDB" id="A0A1D2A5U6"/>
<dbReference type="PANTHER" id="PTHR14879:SF5">
    <property type="entry name" value="RING-TYPE DOMAIN-CONTAINING PROTEIN"/>
    <property type="match status" value="1"/>
</dbReference>
<proteinExistence type="predicted"/>
<dbReference type="PROSITE" id="PS50089">
    <property type="entry name" value="ZF_RING_2"/>
    <property type="match status" value="1"/>
</dbReference>
<dbReference type="InterPro" id="IPR001841">
    <property type="entry name" value="Znf_RING"/>
</dbReference>
<evidence type="ECO:0000259" key="2">
    <source>
        <dbReference type="PROSITE" id="PS50089"/>
    </source>
</evidence>
<feature type="non-terminal residue" evidence="3">
    <location>
        <position position="1"/>
    </location>
</feature>
<dbReference type="GO" id="GO:0008270">
    <property type="term" value="F:zinc ion binding"/>
    <property type="evidence" value="ECO:0007669"/>
    <property type="project" value="UniProtKB-KW"/>
</dbReference>